<reference evidence="1 2" key="1">
    <citation type="submission" date="2016-07" db="EMBL/GenBank/DDBJ databases">
        <title>Whole-genome of two Shewanella species isolated from a digestive organ of sea cucumber Apostichopus japonicus Selenka 1867.</title>
        <authorList>
            <person name="Hong H.-H."/>
            <person name="Choi H."/>
            <person name="Cheon S."/>
            <person name="Oh J.-S."/>
            <person name="Lee H.-G."/>
            <person name="Park C."/>
        </authorList>
    </citation>
    <scope>NUCLEOTIDE SEQUENCE [LARGE SCALE GENOMIC DNA]</scope>
    <source>
        <strain evidence="1 2">CSB03KR</strain>
    </source>
</reference>
<dbReference type="EMBL" id="MCBT01000013">
    <property type="protein sequence ID" value="OEG74932.1"/>
    <property type="molecule type" value="Genomic_DNA"/>
</dbReference>
<name>A0A1E5IWJ9_SHECO</name>
<protein>
    <submittedName>
        <fullName evidence="1">Uncharacterized protein</fullName>
    </submittedName>
</protein>
<evidence type="ECO:0000313" key="2">
    <source>
        <dbReference type="Proteomes" id="UP000095230"/>
    </source>
</evidence>
<sequence>MLVKLLAIGNKKPQNMGLFKMQEIISYLNLICHACLYKRYNRQAPHQYGADSAGKSKLARLLIK</sequence>
<accession>A0A1E5IWJ9</accession>
<gene>
    <name evidence="1" type="ORF">BEL05_12205</name>
</gene>
<organism evidence="1 2">
    <name type="scientific">Shewanella colwelliana</name>
    <name type="common">Alteromonas colwelliana</name>
    <dbReference type="NCBI Taxonomy" id="23"/>
    <lineage>
        <taxon>Bacteria</taxon>
        <taxon>Pseudomonadati</taxon>
        <taxon>Pseudomonadota</taxon>
        <taxon>Gammaproteobacteria</taxon>
        <taxon>Alteromonadales</taxon>
        <taxon>Shewanellaceae</taxon>
        <taxon>Shewanella</taxon>
    </lineage>
</organism>
<evidence type="ECO:0000313" key="1">
    <source>
        <dbReference type="EMBL" id="OEG74932.1"/>
    </source>
</evidence>
<comment type="caution">
    <text evidence="1">The sequence shown here is derived from an EMBL/GenBank/DDBJ whole genome shotgun (WGS) entry which is preliminary data.</text>
</comment>
<dbReference type="AlphaFoldDB" id="A0A1E5IWJ9"/>
<dbReference type="Proteomes" id="UP000095230">
    <property type="component" value="Unassembled WGS sequence"/>
</dbReference>
<proteinExistence type="predicted"/>